<evidence type="ECO:0000313" key="4">
    <source>
        <dbReference type="Proteomes" id="UP001165190"/>
    </source>
</evidence>
<gene>
    <name evidence="3" type="ORF">HRI_001481300</name>
</gene>
<dbReference type="AlphaFoldDB" id="A0A9W7HI19"/>
<keyword evidence="1" id="KW-0812">Transmembrane</keyword>
<keyword evidence="2" id="KW-0732">Signal</keyword>
<dbReference type="GO" id="GO:0005886">
    <property type="term" value="C:plasma membrane"/>
    <property type="evidence" value="ECO:0007669"/>
    <property type="project" value="TreeGrafter"/>
</dbReference>
<comment type="caution">
    <text evidence="3">The sequence shown here is derived from an EMBL/GenBank/DDBJ whole genome shotgun (WGS) entry which is preliminary data.</text>
</comment>
<dbReference type="Proteomes" id="UP001165190">
    <property type="component" value="Unassembled WGS sequence"/>
</dbReference>
<feature type="transmembrane region" description="Helical" evidence="1">
    <location>
        <begin position="549"/>
        <end position="570"/>
    </location>
</feature>
<proteinExistence type="predicted"/>
<reference evidence="3" key="1">
    <citation type="submission" date="2023-05" db="EMBL/GenBank/DDBJ databases">
        <title>Genome and transcriptome analyses reveal genes involved in the formation of fine ridges on petal epidermal cells in Hibiscus trionum.</title>
        <authorList>
            <person name="Koshimizu S."/>
            <person name="Masuda S."/>
            <person name="Ishii T."/>
            <person name="Shirasu K."/>
            <person name="Hoshino A."/>
            <person name="Arita M."/>
        </authorList>
    </citation>
    <scope>NUCLEOTIDE SEQUENCE</scope>
    <source>
        <strain evidence="3">Hamamatsu line</strain>
    </source>
</reference>
<name>A0A9W7HI19_HIBTR</name>
<dbReference type="InterPro" id="IPR040283">
    <property type="entry name" value="DDB_G0292058-like"/>
</dbReference>
<evidence type="ECO:0000256" key="1">
    <source>
        <dbReference type="SAM" id="Phobius"/>
    </source>
</evidence>
<dbReference type="OrthoDB" id="980828at2759"/>
<keyword evidence="4" id="KW-1185">Reference proteome</keyword>
<organism evidence="3 4">
    <name type="scientific">Hibiscus trionum</name>
    <name type="common">Flower of an hour</name>
    <dbReference type="NCBI Taxonomy" id="183268"/>
    <lineage>
        <taxon>Eukaryota</taxon>
        <taxon>Viridiplantae</taxon>
        <taxon>Streptophyta</taxon>
        <taxon>Embryophyta</taxon>
        <taxon>Tracheophyta</taxon>
        <taxon>Spermatophyta</taxon>
        <taxon>Magnoliopsida</taxon>
        <taxon>eudicotyledons</taxon>
        <taxon>Gunneridae</taxon>
        <taxon>Pentapetalae</taxon>
        <taxon>rosids</taxon>
        <taxon>malvids</taxon>
        <taxon>Malvales</taxon>
        <taxon>Malvaceae</taxon>
        <taxon>Malvoideae</taxon>
        <taxon>Hibiscus</taxon>
    </lineage>
</organism>
<feature type="transmembrane region" description="Helical" evidence="1">
    <location>
        <begin position="158"/>
        <end position="182"/>
    </location>
</feature>
<feature type="transmembrane region" description="Helical" evidence="1">
    <location>
        <begin position="194"/>
        <end position="218"/>
    </location>
</feature>
<dbReference type="EMBL" id="BSYR01000014">
    <property type="protein sequence ID" value="GMI78120.1"/>
    <property type="molecule type" value="Genomic_DNA"/>
</dbReference>
<evidence type="ECO:0000313" key="3">
    <source>
        <dbReference type="EMBL" id="GMI78120.1"/>
    </source>
</evidence>
<feature type="transmembrane region" description="Helical" evidence="1">
    <location>
        <begin position="336"/>
        <end position="360"/>
    </location>
</feature>
<accession>A0A9W7HI19</accession>
<dbReference type="PANTHER" id="PTHR31414:SF21">
    <property type="match status" value="1"/>
</dbReference>
<protein>
    <recommendedName>
        <fullName evidence="5">Transmembrane protein</fullName>
    </recommendedName>
</protein>
<feature type="transmembrane region" description="Helical" evidence="1">
    <location>
        <begin position="507"/>
        <end position="528"/>
    </location>
</feature>
<keyword evidence="1" id="KW-1133">Transmembrane helix</keyword>
<evidence type="ECO:0008006" key="5">
    <source>
        <dbReference type="Google" id="ProtNLM"/>
    </source>
</evidence>
<keyword evidence="1" id="KW-0472">Membrane</keyword>
<dbReference type="PANTHER" id="PTHR31414">
    <property type="entry name" value="TRANSMEMBRANE PROTEIN DDB_G0292058"/>
    <property type="match status" value="1"/>
</dbReference>
<dbReference type="GO" id="GO:0009506">
    <property type="term" value="C:plasmodesma"/>
    <property type="evidence" value="ECO:0007669"/>
    <property type="project" value="TreeGrafter"/>
</dbReference>
<feature type="signal peptide" evidence="2">
    <location>
        <begin position="1"/>
        <end position="29"/>
    </location>
</feature>
<evidence type="ECO:0000256" key="2">
    <source>
        <dbReference type="SAM" id="SignalP"/>
    </source>
</evidence>
<feature type="chain" id="PRO_5040851434" description="Transmembrane protein" evidence="2">
    <location>
        <begin position="30"/>
        <end position="587"/>
    </location>
</feature>
<feature type="transmembrane region" description="Helical" evidence="1">
    <location>
        <begin position="308"/>
        <end position="329"/>
    </location>
</feature>
<sequence>MMMMRVKSKPVLILALFHTLLALFSFSHGDILNGNLPVPTGGNFPVPKDTGNLPVPDVHGELPGPLKDGNLPVPGGYGNLPGPWKDGNLQVPFSGDFAGMADSMREKMARARLGNGTNIILAEKQTRRKDPLDHLNYYKGGWNITNRHYQASVAFSSFPFLVIASLWFVLFGLLMLCACCCCNKSFKSYRCSPLAYVLCLVFLILFTIATIAGCGVLFDGEKRLVGTVYEASNYIVDQAKKISDGLTRVCVYLKSARSITLDKKFLPPDVLSQIDSAASQLDEHKDTPYLTAKGVADTLSKILKHVNIALISITTTLLLVVFLGFLFSVLGWQTLVYIFVIIGWIITTLTFVLCGALLAFHNLMTDTCTAVDEWVQSPTAGSAIKEFLPCVDKEFSKEMMEASKSVSNGINNLLNFHVSLVANADNIPPQAVGLYYNQSGPSLPTICDQHSAGNFIKQDCGEGEVALANATQEWSKSVCQVSSNGICSTQGRLTPDLHKQMSSAANISYALSNFVPFVASLVDCSLIWEILNYMHQHYCPGLMKHSQRVYIGLLVSTISVMFCLVSWVFYGKERQDRKNTERNGDTT</sequence>